<dbReference type="AlphaFoldDB" id="A0A077AWT5"/>
<evidence type="ECO:0000313" key="1">
    <source>
        <dbReference type="EMBL" id="AIK96956.1"/>
    </source>
</evidence>
<dbReference type="eggNOG" id="COG0647">
    <property type="taxonomic scope" value="Bacteria"/>
</dbReference>
<proteinExistence type="predicted"/>
<dbReference type="KEGG" id="paca:ID47_09795"/>
<keyword evidence="2" id="KW-1185">Reference proteome</keyword>
<dbReference type="Proteomes" id="UP000028926">
    <property type="component" value="Chromosome"/>
</dbReference>
<dbReference type="PANTHER" id="PTHR19288:SF90">
    <property type="entry name" value="OS08G0542600 PROTEIN"/>
    <property type="match status" value="1"/>
</dbReference>
<dbReference type="STRING" id="91604.ID47_09795"/>
<sequence>MELESIFNIADGYDTFLVDIWGVIYDGKHPFPEAIAALNTLKKQGKSIIFVSNNPRSSTFVKSTLKELGVAGEEPQVVTSGDVMRHILREQHQGQKVYHLGQARNQDLLSGLGMVKTDHMEHSDFVVLSCFLEENEDDLQFDSDLKIMADRQMLVYCPNPDIHAKQDQSLRKTAGYFARRLEQKFGGKAIRIGKPNRVIFEYAQKMYPQACKNKERILMIGDTLGTDIKGGHEFGIATLFVQEGISGLLKESMDIQPTYTIKSLK</sequence>
<dbReference type="NCBIfam" id="TIGR01460">
    <property type="entry name" value="HAD-SF-IIA"/>
    <property type="match status" value="1"/>
</dbReference>
<dbReference type="Gene3D" id="3.40.50.1000">
    <property type="entry name" value="HAD superfamily/HAD-like"/>
    <property type="match status" value="2"/>
</dbReference>
<dbReference type="PANTHER" id="PTHR19288">
    <property type="entry name" value="4-NITROPHENYLPHOSPHATASE-RELATED"/>
    <property type="match status" value="1"/>
</dbReference>
<dbReference type="NCBIfam" id="TIGR01459">
    <property type="entry name" value="HAD-SF-IIA-hyp4"/>
    <property type="match status" value="1"/>
</dbReference>
<accession>A0A077AWT5</accession>
<dbReference type="SUPFAM" id="SSF56784">
    <property type="entry name" value="HAD-like"/>
    <property type="match status" value="1"/>
</dbReference>
<dbReference type="HOGENOM" id="CLU_043473_2_1_5"/>
<evidence type="ECO:0000313" key="2">
    <source>
        <dbReference type="Proteomes" id="UP000028926"/>
    </source>
</evidence>
<reference evidence="1 2" key="1">
    <citation type="submission" date="2014-07" db="EMBL/GenBank/DDBJ databases">
        <title>Comparative genomic insights into amoeba endosymbionts belonging to the families of Holosporaceae and Candidatus Midichloriaceae within Rickettsiales.</title>
        <authorList>
            <person name="Wang Z."/>
            <person name="Wu M."/>
        </authorList>
    </citation>
    <scope>NUCLEOTIDE SEQUENCE [LARGE SCALE GENOMIC DNA]</scope>
    <source>
        <strain evidence="1">PRA3</strain>
    </source>
</reference>
<dbReference type="Pfam" id="PF13242">
    <property type="entry name" value="Hydrolase_like"/>
    <property type="match status" value="1"/>
</dbReference>
<dbReference type="EMBL" id="CP008941">
    <property type="protein sequence ID" value="AIK96956.1"/>
    <property type="molecule type" value="Genomic_DNA"/>
</dbReference>
<dbReference type="InterPro" id="IPR036412">
    <property type="entry name" value="HAD-like_sf"/>
</dbReference>
<dbReference type="GO" id="GO:0005737">
    <property type="term" value="C:cytoplasm"/>
    <property type="evidence" value="ECO:0007669"/>
    <property type="project" value="TreeGrafter"/>
</dbReference>
<name>A0A077AWT5_9PROT</name>
<gene>
    <name evidence="1" type="ORF">ID47_09795</name>
</gene>
<dbReference type="GO" id="GO:0016791">
    <property type="term" value="F:phosphatase activity"/>
    <property type="evidence" value="ECO:0007669"/>
    <property type="project" value="TreeGrafter"/>
</dbReference>
<dbReference type="InterPro" id="IPR023214">
    <property type="entry name" value="HAD_sf"/>
</dbReference>
<dbReference type="InterPro" id="IPR006357">
    <property type="entry name" value="HAD-SF_hydro_IIA"/>
</dbReference>
<evidence type="ECO:0008006" key="3">
    <source>
        <dbReference type="Google" id="ProtNLM"/>
    </source>
</evidence>
<dbReference type="Pfam" id="PF13344">
    <property type="entry name" value="Hydrolase_6"/>
    <property type="match status" value="1"/>
</dbReference>
<dbReference type="RefSeq" id="WP_038465830.1">
    <property type="nucleotide sequence ID" value="NZ_CP008941.1"/>
</dbReference>
<protein>
    <recommendedName>
        <fullName evidence="3">TIGR01459 family HAD-type hydrolase</fullName>
    </recommendedName>
</protein>
<organism evidence="1 2">
    <name type="scientific">Candidatus Odyssella acanthamoebae</name>
    <dbReference type="NCBI Taxonomy" id="91604"/>
    <lineage>
        <taxon>Bacteria</taxon>
        <taxon>Pseudomonadati</taxon>
        <taxon>Pseudomonadota</taxon>
        <taxon>Alphaproteobacteria</taxon>
        <taxon>Holosporales</taxon>
        <taxon>Candidatus Paracaedibacteraceae</taxon>
        <taxon>Candidatus Odyssella</taxon>
    </lineage>
</organism>
<dbReference type="InterPro" id="IPR006356">
    <property type="entry name" value="HAD-SF_hydro_IIA_hyp3"/>
</dbReference>